<dbReference type="GO" id="GO:0008289">
    <property type="term" value="F:lipid binding"/>
    <property type="evidence" value="ECO:0007669"/>
    <property type="project" value="InterPro"/>
</dbReference>
<dbReference type="OMA" id="EGRWYYN"/>
<evidence type="ECO:0000256" key="1">
    <source>
        <dbReference type="ARBA" id="ARBA00007292"/>
    </source>
</evidence>
<dbReference type="Pfam" id="PF01273">
    <property type="entry name" value="LBP_BPI_CETP"/>
    <property type="match status" value="1"/>
</dbReference>
<keyword evidence="3" id="KW-0391">Immunity</keyword>
<comment type="domain">
    <text evidence="3">The N- and C-terminal barrels adopt an identical fold despite having only 13% of conserved residues.</text>
</comment>
<dbReference type="Proteomes" id="UP000695026">
    <property type="component" value="Unplaced"/>
</dbReference>
<evidence type="ECO:0000256" key="2">
    <source>
        <dbReference type="ARBA" id="ARBA00023157"/>
    </source>
</evidence>
<keyword evidence="3" id="KW-0325">Glycoprotein</keyword>
<feature type="domain" description="Lipid-binding serum glycoprotein C-terminal" evidence="4">
    <location>
        <begin position="195"/>
        <end position="395"/>
    </location>
</feature>
<keyword evidence="2 3" id="KW-1015">Disulfide bond</keyword>
<dbReference type="KEGG" id="pbi:112540602"/>
<accession>A0A9F5IMK0</accession>
<comment type="function">
    <text evidence="3">The cytotoxic action of BPI is limited to many species of Gram-negative bacteria; this specificity may be explained by a strong affinity of the very basic N-terminal half for the negatively charged lipopolysaccharides that are unique to the Gram-negative bacterial outer envelope.</text>
</comment>
<comment type="subcellular location">
    <subcellularLocation>
        <location evidence="3">Secreted</location>
    </subcellularLocation>
</comment>
<sequence>MDLNNHVLLLAKEVGMKFLEQKLKTRIFPDGNGTQKYFFGIVDYSVSSDYQGEVEISIIGLSITINMIVAQNNRGHLLVSVQNCHLSTGDIEVQLNGEGRWYYNAFVRHLENAIHTRLENQFCLNVALNIQKEAEVLKRLKGVFQINPIIQVNYSLIKPPEVFKSYVDLDFKVSVYLSRNHTESPFVAAPFPLPEKNDYMLFIGISESLLNSISLTYYTSRVSKITFSDEHSSRFNLTTDTLSRIIPQVMQYYTESHPVRMKLMVTAAPVVRLQNNSFTIEIPCFVVVSALLLNLTKPIFVVNISIGLNANAAIVKQKLIISLQLQRLQLSLTYSNIGFFQVQHLKNFLSYSLQNTVIPPISAALKRGLQLPTMARLAFPEAVTEVNQGYILISTDVNYKY</sequence>
<evidence type="ECO:0000256" key="3">
    <source>
        <dbReference type="RuleBase" id="RU369039"/>
    </source>
</evidence>
<dbReference type="InterPro" id="IPR032942">
    <property type="entry name" value="BPI/LBP/Plunc"/>
</dbReference>
<dbReference type="SUPFAM" id="SSF55394">
    <property type="entry name" value="Bactericidal permeability-increasing protein, BPI"/>
    <property type="match status" value="2"/>
</dbReference>
<dbReference type="Pfam" id="PF02886">
    <property type="entry name" value="LBP_BPI_CETP_C"/>
    <property type="match status" value="1"/>
</dbReference>
<dbReference type="Gene3D" id="3.15.20.10">
    <property type="entry name" value="Bactericidal permeability-increasing protein, domain 2"/>
    <property type="match status" value="1"/>
</dbReference>
<comment type="domain">
    <text evidence="3">The N-terminal region may be exposed to the interior of the granule, whereas the C-terminal portion may be embedded in the membrane. During phagocytosis and degranulation, proteases may be released and activated and cleave BPI at the junction of the N- and C-terminal portions of the molecule, providing controlled release of the N-terminal antibacterial fragment when bacteria are ingested.</text>
</comment>
<dbReference type="InterPro" id="IPR001124">
    <property type="entry name" value="Lipid-bd_serum_glycop_C"/>
</dbReference>
<keyword evidence="3" id="KW-0732">Signal</keyword>
<evidence type="ECO:0000313" key="6">
    <source>
        <dbReference type="RefSeq" id="XP_025022212.1"/>
    </source>
</evidence>
<evidence type="ECO:0000313" key="5">
    <source>
        <dbReference type="Proteomes" id="UP000695026"/>
    </source>
</evidence>
<gene>
    <name evidence="6" type="primary">LOC112540602</name>
</gene>
<reference evidence="6" key="1">
    <citation type="submission" date="2025-08" db="UniProtKB">
        <authorList>
            <consortium name="RefSeq"/>
        </authorList>
    </citation>
    <scope>IDENTIFICATION</scope>
    <source>
        <tissue evidence="6">Liver</tissue>
    </source>
</reference>
<keyword evidence="3" id="KW-0399">Innate immunity</keyword>
<dbReference type="GO" id="GO:0050829">
    <property type="term" value="P:defense response to Gram-negative bacterium"/>
    <property type="evidence" value="ECO:0007669"/>
    <property type="project" value="UniProtKB-UniRule"/>
</dbReference>
<keyword evidence="5" id="KW-1185">Reference proteome</keyword>
<dbReference type="PANTHER" id="PTHR10504">
    <property type="entry name" value="BACTERICIDAL PERMEABILITY-INCREASING BPI PROTEIN-RELATED"/>
    <property type="match status" value="1"/>
</dbReference>
<evidence type="ECO:0000259" key="4">
    <source>
        <dbReference type="SMART" id="SM00329"/>
    </source>
</evidence>
<dbReference type="OrthoDB" id="9938407at2759"/>
<keyword evidence="3" id="KW-0044">Antibiotic</keyword>
<comment type="similarity">
    <text evidence="1">Belongs to the BPI/LBP/Plunc superfamily. BPI/LBP family.</text>
</comment>
<dbReference type="AlphaFoldDB" id="A0A9F5IMK0"/>
<dbReference type="GO" id="GO:0045087">
    <property type="term" value="P:innate immune response"/>
    <property type="evidence" value="ECO:0007669"/>
    <property type="project" value="UniProtKB-UniRule"/>
</dbReference>
<keyword evidence="3" id="KW-0929">Antimicrobial</keyword>
<dbReference type="GeneID" id="112540602"/>
<proteinExistence type="inferred from homology"/>
<name>A0A9F5IMK0_PYTBI</name>
<organism evidence="5 6">
    <name type="scientific">Python bivittatus</name>
    <name type="common">Burmese python</name>
    <name type="synonym">Python molurus bivittatus</name>
    <dbReference type="NCBI Taxonomy" id="176946"/>
    <lineage>
        <taxon>Eukaryota</taxon>
        <taxon>Metazoa</taxon>
        <taxon>Chordata</taxon>
        <taxon>Craniata</taxon>
        <taxon>Vertebrata</taxon>
        <taxon>Euteleostomi</taxon>
        <taxon>Lepidosauria</taxon>
        <taxon>Squamata</taxon>
        <taxon>Bifurcata</taxon>
        <taxon>Unidentata</taxon>
        <taxon>Episquamata</taxon>
        <taxon>Toxicofera</taxon>
        <taxon>Serpentes</taxon>
        <taxon>Henophidia</taxon>
        <taxon>Pythonidae</taxon>
        <taxon>Python</taxon>
    </lineage>
</organism>
<dbReference type="Gene3D" id="3.15.10.10">
    <property type="entry name" value="Bactericidal permeability-increasing protein, domain 1"/>
    <property type="match status" value="1"/>
</dbReference>
<dbReference type="InterPro" id="IPR017942">
    <property type="entry name" value="Lipid-bd_serum_glycop_N"/>
</dbReference>
<dbReference type="InterPro" id="IPR017943">
    <property type="entry name" value="Bactericidal_perm-incr_a/b_dom"/>
</dbReference>
<dbReference type="PANTHER" id="PTHR10504:SF17">
    <property type="entry name" value="BPI FOLD-CONTAINING FAMILY C PROTEIN"/>
    <property type="match status" value="1"/>
</dbReference>
<keyword evidence="3" id="KW-0964">Secreted</keyword>
<dbReference type="RefSeq" id="XP_025022212.1">
    <property type="nucleotide sequence ID" value="XM_025166444.1"/>
</dbReference>
<dbReference type="SMART" id="SM00329">
    <property type="entry name" value="BPI2"/>
    <property type="match status" value="1"/>
</dbReference>
<protein>
    <recommendedName>
        <fullName evidence="3">Bactericidal permeability-increasing protein</fullName>
        <shortName evidence="3">BPI</shortName>
    </recommendedName>
</protein>
<dbReference type="GO" id="GO:0005615">
    <property type="term" value="C:extracellular space"/>
    <property type="evidence" value="ECO:0007669"/>
    <property type="project" value="UniProtKB-UniRule"/>
</dbReference>
<comment type="subunit">
    <text evidence="3">Monomer. Homodimer; disulfide-linked.</text>
</comment>